<proteinExistence type="predicted"/>
<reference evidence="2" key="1">
    <citation type="journal article" date="2004" name="Nature">
        <title>Genome duplication in the teleost fish Tetraodon nigroviridis reveals the early vertebrate proto-karyotype.</title>
        <authorList>
            <person name="Jaillon O."/>
            <person name="Aury J.-M."/>
            <person name="Brunet F."/>
            <person name="Petit J.-L."/>
            <person name="Stange-Thomann N."/>
            <person name="Mauceli E."/>
            <person name="Bouneau L."/>
            <person name="Fischer C."/>
            <person name="Ozouf-Costaz C."/>
            <person name="Bernot A."/>
            <person name="Nicaud S."/>
            <person name="Jaffe D."/>
            <person name="Fisher S."/>
            <person name="Lutfalla G."/>
            <person name="Dossat C."/>
            <person name="Segurens B."/>
            <person name="Dasilva C."/>
            <person name="Salanoubat M."/>
            <person name="Levy M."/>
            <person name="Boudet N."/>
            <person name="Castellano S."/>
            <person name="Anthouard V."/>
            <person name="Jubin C."/>
            <person name="Castelli V."/>
            <person name="Katinka M."/>
            <person name="Vacherie B."/>
            <person name="Biemont C."/>
            <person name="Skalli Z."/>
            <person name="Cattolico L."/>
            <person name="Poulain J."/>
            <person name="De Berardinis V."/>
            <person name="Cruaud C."/>
            <person name="Duprat S."/>
            <person name="Brottier P."/>
            <person name="Coutanceau J.-P."/>
            <person name="Gouzy J."/>
            <person name="Parra G."/>
            <person name="Lardier G."/>
            <person name="Chapple C."/>
            <person name="McKernan K.J."/>
            <person name="McEwan P."/>
            <person name="Bosak S."/>
            <person name="Kellis M."/>
            <person name="Volff J.-N."/>
            <person name="Guigo R."/>
            <person name="Zody M.C."/>
            <person name="Mesirov J."/>
            <person name="Lindblad-Toh K."/>
            <person name="Birren B."/>
            <person name="Nusbaum C."/>
            <person name="Kahn D."/>
            <person name="Robinson-Rechavi M."/>
            <person name="Laudet V."/>
            <person name="Schachter V."/>
            <person name="Quetier F."/>
            <person name="Saurin W."/>
            <person name="Scarpelli C."/>
            <person name="Wincker P."/>
            <person name="Lander E.S."/>
            <person name="Weissenbach J."/>
            <person name="Roest Crollius H."/>
        </authorList>
    </citation>
    <scope>NUCLEOTIDE SEQUENCE [LARGE SCALE GENOMIC DNA]</scope>
</reference>
<name>Q4SGD7_TETNG</name>
<protein>
    <submittedName>
        <fullName evidence="2">(spotted green pufferfish) hypothetical protein</fullName>
    </submittedName>
</protein>
<dbReference type="EMBL" id="CAAE01014597">
    <property type="protein sequence ID" value="CAG00295.1"/>
    <property type="molecule type" value="Genomic_DNA"/>
</dbReference>
<feature type="region of interest" description="Disordered" evidence="1">
    <location>
        <begin position="72"/>
        <end position="96"/>
    </location>
</feature>
<sequence>MGMGYPEPDGVFCFALLGSTRHTGRGCARGLPDSERLHTASDEDVWAKELHADDRADLAGCSRKWFAHGAPGKLMPGHTGQQPSVSHPGPGPRDRGQQLARWNVWMELRYALGRKVGQDYFCWLVPSEACVACVHICVCVCDEAWERVGMQTG</sequence>
<evidence type="ECO:0000313" key="2">
    <source>
        <dbReference type="EMBL" id="CAG00295.1"/>
    </source>
</evidence>
<dbReference type="AlphaFoldDB" id="Q4SGD7"/>
<dbReference type="KEGG" id="tng:GSTEN00018691G001"/>
<organism evidence="2">
    <name type="scientific">Tetraodon nigroviridis</name>
    <name type="common">Spotted green pufferfish</name>
    <name type="synonym">Chelonodon nigroviridis</name>
    <dbReference type="NCBI Taxonomy" id="99883"/>
    <lineage>
        <taxon>Eukaryota</taxon>
        <taxon>Metazoa</taxon>
        <taxon>Chordata</taxon>
        <taxon>Craniata</taxon>
        <taxon>Vertebrata</taxon>
        <taxon>Euteleostomi</taxon>
        <taxon>Actinopterygii</taxon>
        <taxon>Neopterygii</taxon>
        <taxon>Teleostei</taxon>
        <taxon>Neoteleostei</taxon>
        <taxon>Acanthomorphata</taxon>
        <taxon>Eupercaria</taxon>
        <taxon>Tetraodontiformes</taxon>
        <taxon>Tetradontoidea</taxon>
        <taxon>Tetraodontidae</taxon>
        <taxon>Tetraodon</taxon>
    </lineage>
</organism>
<accession>Q4SGD7</accession>
<comment type="caution">
    <text evidence="2">The sequence shown here is derived from an EMBL/GenBank/DDBJ whole genome shotgun (WGS) entry which is preliminary data.</text>
</comment>
<reference evidence="2" key="2">
    <citation type="submission" date="2004-02" db="EMBL/GenBank/DDBJ databases">
        <authorList>
            <consortium name="Genoscope"/>
            <consortium name="Whitehead Institute Centre for Genome Research"/>
        </authorList>
    </citation>
    <scope>NUCLEOTIDE SEQUENCE</scope>
</reference>
<gene>
    <name evidence="2" type="ORF">GSTENG00018691001</name>
</gene>
<evidence type="ECO:0000256" key="1">
    <source>
        <dbReference type="SAM" id="MobiDB-lite"/>
    </source>
</evidence>